<evidence type="ECO:0000313" key="4">
    <source>
        <dbReference type="Proteomes" id="UP000392867"/>
    </source>
</evidence>
<dbReference type="Proteomes" id="UP000392867">
    <property type="component" value="Unassembled WGS sequence"/>
</dbReference>
<feature type="non-terminal residue" evidence="3">
    <location>
        <position position="1"/>
    </location>
</feature>
<accession>A0A5N8HMY7</accession>
<protein>
    <submittedName>
        <fullName evidence="3">Flotillin</fullName>
    </submittedName>
</protein>
<sequence length="176" mass="17991">KQVALIAAAQDAETKAVELTVRAKAEKEAAEMQAAAIVELAEATRKKGLAEAEAQRALNDAINVLSDEQTSLKFKLALLQSLPAVIEKSVEPMKSIDGIKIIQVDGLNRGGAAGDAASGSVSGGNLAEQALSAALSYRTQAPLIDSLLNEIGVSGGSLAALTSPLTSTTPVAENVE</sequence>
<evidence type="ECO:0000259" key="2">
    <source>
        <dbReference type="Pfam" id="PF15975"/>
    </source>
</evidence>
<dbReference type="PANTHER" id="PTHR13806:SF31">
    <property type="entry name" value="FLOTILLIN-LIKE PROTEIN 1-RELATED"/>
    <property type="match status" value="1"/>
</dbReference>
<dbReference type="InterPro" id="IPR031905">
    <property type="entry name" value="Flotillin_C"/>
</dbReference>
<evidence type="ECO:0000313" key="3">
    <source>
        <dbReference type="EMBL" id="MPU53151.1"/>
    </source>
</evidence>
<feature type="domain" description="Flotillin C-terminal" evidence="2">
    <location>
        <begin position="29"/>
        <end position="153"/>
    </location>
</feature>
<dbReference type="Pfam" id="PF15975">
    <property type="entry name" value="Flot"/>
    <property type="match status" value="1"/>
</dbReference>
<evidence type="ECO:0000256" key="1">
    <source>
        <dbReference type="SAM" id="Coils"/>
    </source>
</evidence>
<organism evidence="3 4">
    <name type="scientific">Escherichia coli</name>
    <dbReference type="NCBI Taxonomy" id="562"/>
    <lineage>
        <taxon>Bacteria</taxon>
        <taxon>Pseudomonadati</taxon>
        <taxon>Pseudomonadota</taxon>
        <taxon>Gammaproteobacteria</taxon>
        <taxon>Enterobacterales</taxon>
        <taxon>Enterobacteriaceae</taxon>
        <taxon>Escherichia</taxon>
    </lineage>
</organism>
<dbReference type="PANTHER" id="PTHR13806">
    <property type="entry name" value="FLOTILLIN-RELATED"/>
    <property type="match status" value="1"/>
</dbReference>
<feature type="coiled-coil region" evidence="1">
    <location>
        <begin position="9"/>
        <end position="60"/>
    </location>
</feature>
<dbReference type="InterPro" id="IPR027705">
    <property type="entry name" value="Flotillin_fam"/>
</dbReference>
<keyword evidence="1" id="KW-0175">Coiled coil</keyword>
<dbReference type="GO" id="GO:0005886">
    <property type="term" value="C:plasma membrane"/>
    <property type="evidence" value="ECO:0007669"/>
    <property type="project" value="TreeGrafter"/>
</dbReference>
<comment type="caution">
    <text evidence="3">The sequence shown here is derived from an EMBL/GenBank/DDBJ whole genome shotgun (WGS) entry which is preliminary data.</text>
</comment>
<dbReference type="AlphaFoldDB" id="A0A5N8HMY7"/>
<dbReference type="EMBL" id="VOTT01001496">
    <property type="protein sequence ID" value="MPU53151.1"/>
    <property type="molecule type" value="Genomic_DNA"/>
</dbReference>
<proteinExistence type="predicted"/>
<name>A0A5N8HMY7_ECOLX</name>
<gene>
    <name evidence="3" type="ORF">FVB16_30760</name>
</gene>
<reference evidence="3 4" key="1">
    <citation type="submission" date="2019-08" db="EMBL/GenBank/DDBJ databases">
        <title>Identification of Water Treatment Resistant and Multidrug Resistant Urinary Pathogenic Escherichia coli in Wastewater.</title>
        <authorList>
            <person name="Neumann N."/>
        </authorList>
    </citation>
    <scope>NUCLEOTIDE SEQUENCE [LARGE SCALE GENOMIC DNA]</scope>
    <source>
        <strain evidence="3 4">WU2356</strain>
    </source>
</reference>